<dbReference type="EMBL" id="DF967973">
    <property type="protein sequence ID" value="GAP16124.1"/>
    <property type="molecule type" value="Genomic_DNA"/>
</dbReference>
<dbReference type="AlphaFoldDB" id="A0A0K8MXY9"/>
<accession>A0A0K8MXY9</accession>
<keyword evidence="2" id="KW-1185">Reference proteome</keyword>
<organism evidence="1">
    <name type="scientific">Longilinea arvoryzae</name>
    <dbReference type="NCBI Taxonomy" id="360412"/>
    <lineage>
        <taxon>Bacteria</taxon>
        <taxon>Bacillati</taxon>
        <taxon>Chloroflexota</taxon>
        <taxon>Anaerolineae</taxon>
        <taxon>Anaerolineales</taxon>
        <taxon>Anaerolineaceae</taxon>
        <taxon>Longilinea</taxon>
    </lineage>
</organism>
<evidence type="ECO:0000313" key="2">
    <source>
        <dbReference type="Proteomes" id="UP000055060"/>
    </source>
</evidence>
<evidence type="ECO:0000313" key="1">
    <source>
        <dbReference type="EMBL" id="GAP16124.1"/>
    </source>
</evidence>
<dbReference type="Proteomes" id="UP000055060">
    <property type="component" value="Unassembled WGS sequence"/>
</dbReference>
<proteinExistence type="predicted"/>
<gene>
    <name evidence="1" type="ORF">LARV_03920</name>
</gene>
<dbReference type="Gene3D" id="3.30.450.180">
    <property type="match status" value="1"/>
</dbReference>
<name>A0A0K8MXY9_9CHLR</name>
<dbReference type="STRING" id="360412.LARV_03920"/>
<sequence length="359" mass="41851">MNTTNSNFGTPDFQDADRESGHIIAEWLRRCGVERKTILEEMNDFGESIGEIGEKSFKQWTSDGESARRVSGATPELRGDRLIALVRWFVHEHAHRSRPVMNTTELRRLMGLYEDLPVKNRLQFRRILHDLEVQSGEREADFSFANDWKGRLADWPVFCFVLDPYWTIRASTSYEMALAGYSEEDMKHWGWWHRLTGSSQGTPKYVTNSPRYSLRGPYAEVYYRQQLERFCAATEPLQKEGDPRYQALLKLLDSTPRFHELWMASQKQSPTVSQSIGIPVPFFRQDGTLLWMLEVSTMIPNTPDYTLIVWVPLNEDAAEYQGEIRRKADQSGRFSRKAFFIEEFSQYFTPEQRFALGVE</sequence>
<dbReference type="RefSeq" id="WP_075075503.1">
    <property type="nucleotide sequence ID" value="NZ_DF967973.1"/>
</dbReference>
<reference evidence="1" key="1">
    <citation type="submission" date="2015-07" db="EMBL/GenBank/DDBJ databases">
        <title>Draft Genome Sequences of Anaerolinea thermolimosa IMO-1, Bellilinea caldifistulae GOMI-1, Leptolinea tardivitalis YMTK-2, Levilinea saccharolytica KIBI-1,Longilinea arvoryzae KOME-1, Previously Described as Members of the Anaerolineaceae (Chloroflexi).</title>
        <authorList>
            <person name="Sekiguchi Y."/>
            <person name="Ohashi A."/>
            <person name="Matsuura N."/>
            <person name="Tourlousse M.D."/>
        </authorList>
    </citation>
    <scope>NUCLEOTIDE SEQUENCE [LARGE SCALE GENOMIC DNA]</scope>
    <source>
        <strain evidence="1">KOME-1</strain>
    </source>
</reference>
<dbReference type="OrthoDB" id="9955250at2"/>
<protein>
    <submittedName>
        <fullName evidence="1">Uncharacterized protein</fullName>
    </submittedName>
</protein>